<evidence type="ECO:0000313" key="6">
    <source>
        <dbReference type="EMBL" id="GCE98164.1"/>
    </source>
</evidence>
<dbReference type="GO" id="GO:0003729">
    <property type="term" value="F:mRNA binding"/>
    <property type="evidence" value="ECO:0007669"/>
    <property type="project" value="InterPro"/>
</dbReference>
<dbReference type="GO" id="GO:0005829">
    <property type="term" value="C:cytosol"/>
    <property type="evidence" value="ECO:0007669"/>
    <property type="project" value="TreeGrafter"/>
</dbReference>
<dbReference type="Pfam" id="PF00076">
    <property type="entry name" value="RRM_1"/>
    <property type="match status" value="2"/>
</dbReference>
<keyword evidence="7" id="KW-1185">Reference proteome</keyword>
<sequence length="531" mass="57763">MSFKMGGGPNYPRTGTTSGQRLYRHNSNMNGTASPVHAVGNRGTQLYMGDLDPSWDENTIRKIWASLGESNVVVKLMLHNNISGNGTMGPRNNLGYCFLEFPTTVHASNALLKNGMQIPTFGHKRLKLNWASSSHSSAGAFNEYSVFVGDLAPNVTESQLFELFISRLNSTSHVKIVYDQLTGISKGYAFVKFTNPVHQQRALLEMQGIFLNGRAIRVSNAGHLQGSAEGKLKTTGVAGATSTHAVGATKTGNNSGLMSGSQFMYPVQPQPALNNFTDPNNTTVFVGGLSSLVTEDELRAYFQPFGTIVYVKIPVGKGCGFVQYVDRISAETAIAKMQGFPIGSSRVRLSWGRSAKQAATVQQALINNALQQQQQQQQQLQQLQQLQQHQQPLLQQPTYGYVPNPSSAVSTPMSSLYDEMSYLAAGKSISPLQNYTPSLSSAKTLLPGYQNIDYFGFPQSASGLVSTTNYDYLSTNLMKPNVDSMQVPVSGDMPSCNQPQVTLQNNDRTFINDKTASLDRLENGSNGFVFA</sequence>
<protein>
    <recommendedName>
        <fullName evidence="5">RRM domain-containing protein</fullName>
    </recommendedName>
</protein>
<proteinExistence type="predicted"/>
<dbReference type="PANTHER" id="PTHR47640">
    <property type="entry name" value="TRNA SELENOCYSTEINE 1-ASSOCIATED PROTEIN 1-RELATED-RELATED"/>
    <property type="match status" value="1"/>
</dbReference>
<evidence type="ECO:0000256" key="4">
    <source>
        <dbReference type="SAM" id="MobiDB-lite"/>
    </source>
</evidence>
<gene>
    <name evidence="6" type="ORF">ZYGM_002840</name>
</gene>
<keyword evidence="2 3" id="KW-0694">RNA-binding</keyword>
<dbReference type="InterPro" id="IPR050825">
    <property type="entry name" value="RBM42_RBP45_47-like"/>
</dbReference>
<dbReference type="PANTHER" id="PTHR47640:SF10">
    <property type="entry name" value="TRNA SELENOCYSTEINE 1-ASSOCIATED PROTEIN 1-RELATED"/>
    <property type="match status" value="1"/>
</dbReference>
<dbReference type="OrthoDB" id="446113at2759"/>
<dbReference type="CDD" id="cd12611">
    <property type="entry name" value="RRM1_NGR1_NAM8_like"/>
    <property type="match status" value="1"/>
</dbReference>
<evidence type="ECO:0000256" key="1">
    <source>
        <dbReference type="ARBA" id="ARBA00022737"/>
    </source>
</evidence>
<name>A0A4C2E1P8_9SACH</name>
<dbReference type="FunFam" id="3.30.70.330:FF:000803">
    <property type="entry name" value="Nam8p"/>
    <property type="match status" value="1"/>
</dbReference>
<accession>A0A4C2E1P8</accession>
<keyword evidence="1" id="KW-0677">Repeat</keyword>
<dbReference type="CDD" id="cd12346">
    <property type="entry name" value="RRM3_NGR1_NAM8_like"/>
    <property type="match status" value="1"/>
</dbReference>
<feature type="domain" description="RRM" evidence="5">
    <location>
        <begin position="44"/>
        <end position="133"/>
    </location>
</feature>
<organism evidence="6 7">
    <name type="scientific">Zygosaccharomyces mellis</name>
    <dbReference type="NCBI Taxonomy" id="42258"/>
    <lineage>
        <taxon>Eukaryota</taxon>
        <taxon>Fungi</taxon>
        <taxon>Dikarya</taxon>
        <taxon>Ascomycota</taxon>
        <taxon>Saccharomycotina</taxon>
        <taxon>Saccharomycetes</taxon>
        <taxon>Saccharomycetales</taxon>
        <taxon>Saccharomycetaceae</taxon>
        <taxon>Zygosaccharomyces</taxon>
    </lineage>
</organism>
<evidence type="ECO:0000256" key="3">
    <source>
        <dbReference type="PROSITE-ProRule" id="PRU00176"/>
    </source>
</evidence>
<reference evidence="6 7" key="1">
    <citation type="submission" date="2019-01" db="EMBL/GenBank/DDBJ databases">
        <title>Draft Genome Sequencing of Zygosaccharomyces mellis Ca-7.</title>
        <authorList>
            <person name="Shiwa Y."/>
            <person name="Kanesaki Y."/>
            <person name="Ishige T."/>
            <person name="Mura K."/>
            <person name="Hori T."/>
            <person name="Tamura T."/>
        </authorList>
    </citation>
    <scope>NUCLEOTIDE SEQUENCE [LARGE SCALE GENOMIC DNA]</scope>
    <source>
        <strain evidence="6 7">Ca-7</strain>
    </source>
</reference>
<dbReference type="PROSITE" id="PS50102">
    <property type="entry name" value="RRM"/>
    <property type="match status" value="3"/>
</dbReference>
<dbReference type="FunFam" id="3.30.70.330:FF:000065">
    <property type="entry name" value="mRNA binding post-transcriptional regulator"/>
    <property type="match status" value="1"/>
</dbReference>
<feature type="domain" description="RRM" evidence="5">
    <location>
        <begin position="144"/>
        <end position="223"/>
    </location>
</feature>
<dbReference type="CDD" id="cd12345">
    <property type="entry name" value="RRM2_SECp43_like"/>
    <property type="match status" value="1"/>
</dbReference>
<feature type="domain" description="RRM" evidence="5">
    <location>
        <begin position="282"/>
        <end position="354"/>
    </location>
</feature>
<dbReference type="Proteomes" id="UP000301737">
    <property type="component" value="Unassembled WGS sequence"/>
</dbReference>
<evidence type="ECO:0000259" key="5">
    <source>
        <dbReference type="PROSITE" id="PS50102"/>
    </source>
</evidence>
<dbReference type="InterPro" id="IPR012677">
    <property type="entry name" value="Nucleotide-bd_a/b_plait_sf"/>
</dbReference>
<evidence type="ECO:0000256" key="2">
    <source>
        <dbReference type="ARBA" id="ARBA00022884"/>
    </source>
</evidence>
<feature type="region of interest" description="Disordered" evidence="4">
    <location>
        <begin position="1"/>
        <end position="37"/>
    </location>
</feature>
<evidence type="ECO:0000313" key="7">
    <source>
        <dbReference type="Proteomes" id="UP000301737"/>
    </source>
</evidence>
<dbReference type="SMART" id="SM00360">
    <property type="entry name" value="RRM"/>
    <property type="match status" value="3"/>
</dbReference>
<feature type="compositionally biased region" description="Polar residues" evidence="4">
    <location>
        <begin position="13"/>
        <end position="33"/>
    </location>
</feature>
<dbReference type="AlphaFoldDB" id="A0A4C2E1P8"/>
<comment type="caution">
    <text evidence="6">The sequence shown here is derived from an EMBL/GenBank/DDBJ whole genome shotgun (WGS) entry which is preliminary data.</text>
</comment>
<dbReference type="InterPro" id="IPR035979">
    <property type="entry name" value="RBD_domain_sf"/>
</dbReference>
<dbReference type="EMBL" id="BIMX01000004">
    <property type="protein sequence ID" value="GCE98164.1"/>
    <property type="molecule type" value="Genomic_DNA"/>
</dbReference>
<dbReference type="InterPro" id="IPR000504">
    <property type="entry name" value="RRM_dom"/>
</dbReference>
<dbReference type="SUPFAM" id="SSF54928">
    <property type="entry name" value="RNA-binding domain, RBD"/>
    <property type="match status" value="2"/>
</dbReference>
<dbReference type="Gene3D" id="3.30.70.330">
    <property type="match status" value="3"/>
</dbReference>